<keyword evidence="1" id="KW-0732">Signal</keyword>
<reference evidence="2 3" key="1">
    <citation type="submission" date="2020-08" db="EMBL/GenBank/DDBJ databases">
        <title>Description of novel Flavobacterium F-400 isolate.</title>
        <authorList>
            <person name="Saticioglu I."/>
            <person name="Duman M."/>
            <person name="Altun S."/>
        </authorList>
    </citation>
    <scope>NUCLEOTIDE SEQUENCE [LARGE SCALE GENOMIC DNA]</scope>
    <source>
        <strain evidence="2 3">F-400</strain>
    </source>
</reference>
<organism evidence="2 3">
    <name type="scientific">Flavobacterium turcicum</name>
    <dbReference type="NCBI Taxonomy" id="2764718"/>
    <lineage>
        <taxon>Bacteria</taxon>
        <taxon>Pseudomonadati</taxon>
        <taxon>Bacteroidota</taxon>
        <taxon>Flavobacteriia</taxon>
        <taxon>Flavobacteriales</taxon>
        <taxon>Flavobacteriaceae</taxon>
        <taxon>Flavobacterium</taxon>
    </lineage>
</organism>
<keyword evidence="3" id="KW-1185">Reference proteome</keyword>
<dbReference type="EMBL" id="JACRUM010000016">
    <property type="protein sequence ID" value="MBC5864675.1"/>
    <property type="molecule type" value="Genomic_DNA"/>
</dbReference>
<protein>
    <submittedName>
        <fullName evidence="2">Uncharacterized protein</fullName>
    </submittedName>
</protein>
<gene>
    <name evidence="2" type="ORF">H8R26_14700</name>
</gene>
<feature type="signal peptide" evidence="1">
    <location>
        <begin position="1"/>
        <end position="18"/>
    </location>
</feature>
<dbReference type="Proteomes" id="UP000621670">
    <property type="component" value="Unassembled WGS sequence"/>
</dbReference>
<dbReference type="RefSeq" id="WP_166139183.1">
    <property type="nucleotide sequence ID" value="NZ_JAAOBY010000015.1"/>
</dbReference>
<name>A0ABR7JJJ9_9FLAO</name>
<evidence type="ECO:0000313" key="2">
    <source>
        <dbReference type="EMBL" id="MBC5864675.1"/>
    </source>
</evidence>
<proteinExistence type="predicted"/>
<accession>A0ABR7JJJ9</accession>
<sequence>MRKTLLIAFLIISNLTFAQKVSFKIITEKTEIDDIGAVTLYVDVINNSKKDITILKPATDFNQKWRFYDVKNECDNIPEWQAEQQKMMAYSESDLLVIQAKTKVEIMINGRMNANMLSCKSKTFQIELFYDANELIKNPKTRNCNSDELKIIKKLTPIVIKSKKENIVMN</sequence>
<comment type="caution">
    <text evidence="2">The sequence shown here is derived from an EMBL/GenBank/DDBJ whole genome shotgun (WGS) entry which is preliminary data.</text>
</comment>
<feature type="chain" id="PRO_5045400187" evidence="1">
    <location>
        <begin position="19"/>
        <end position="170"/>
    </location>
</feature>
<evidence type="ECO:0000313" key="3">
    <source>
        <dbReference type="Proteomes" id="UP000621670"/>
    </source>
</evidence>
<evidence type="ECO:0000256" key="1">
    <source>
        <dbReference type="SAM" id="SignalP"/>
    </source>
</evidence>